<gene>
    <name evidence="1" type="ORF">BWQ96_08418</name>
</gene>
<reference evidence="1 2" key="1">
    <citation type="journal article" date="2018" name="Mol. Biol. Evol.">
        <title>Analysis of the draft genome of the red seaweed Gracilariopsis chorda provides insights into genome size evolution in Rhodophyta.</title>
        <authorList>
            <person name="Lee J."/>
            <person name="Yang E.C."/>
            <person name="Graf L."/>
            <person name="Yang J.H."/>
            <person name="Qiu H."/>
            <person name="Zel Zion U."/>
            <person name="Chan C.X."/>
            <person name="Stephens T.G."/>
            <person name="Weber A.P.M."/>
            <person name="Boo G.H."/>
            <person name="Boo S.M."/>
            <person name="Kim K.M."/>
            <person name="Shin Y."/>
            <person name="Jung M."/>
            <person name="Lee S.J."/>
            <person name="Yim H.S."/>
            <person name="Lee J.H."/>
            <person name="Bhattacharya D."/>
            <person name="Yoon H.S."/>
        </authorList>
    </citation>
    <scope>NUCLEOTIDE SEQUENCE [LARGE SCALE GENOMIC DNA]</scope>
    <source>
        <strain evidence="1 2">SKKU-2015</strain>
        <tissue evidence="1">Whole body</tissue>
    </source>
</reference>
<comment type="caution">
    <text evidence="1">The sequence shown here is derived from an EMBL/GenBank/DDBJ whole genome shotgun (WGS) entry which is preliminary data.</text>
</comment>
<dbReference type="EMBL" id="NBIV01000189">
    <property type="protein sequence ID" value="PXF41858.1"/>
    <property type="molecule type" value="Genomic_DNA"/>
</dbReference>
<protein>
    <submittedName>
        <fullName evidence="1">Uncharacterized protein</fullName>
    </submittedName>
</protein>
<evidence type="ECO:0000313" key="1">
    <source>
        <dbReference type="EMBL" id="PXF41858.1"/>
    </source>
</evidence>
<keyword evidence="2" id="KW-1185">Reference proteome</keyword>
<proteinExistence type="predicted"/>
<name>A0A2V3III6_9FLOR</name>
<sequence length="157" mass="18212">MDEMIKKVTARAAECTEEHLQKLNNEAKYLQRIVTSHYLYQKYMIRNVFSSKKGAGNARHFEECLVEKARHNMKREVAHYPLSSIMNTDEVAILFRSLRSRPISQDGTAYERVEERLTAVLTIFGDGTKAFLTIIGNSKRPQSFPRHFNGQQDLKIY</sequence>
<dbReference type="Proteomes" id="UP000247409">
    <property type="component" value="Unassembled WGS sequence"/>
</dbReference>
<accession>A0A2V3III6</accession>
<evidence type="ECO:0000313" key="2">
    <source>
        <dbReference type="Proteomes" id="UP000247409"/>
    </source>
</evidence>
<dbReference type="AlphaFoldDB" id="A0A2V3III6"/>
<organism evidence="1 2">
    <name type="scientific">Gracilariopsis chorda</name>
    <dbReference type="NCBI Taxonomy" id="448386"/>
    <lineage>
        <taxon>Eukaryota</taxon>
        <taxon>Rhodophyta</taxon>
        <taxon>Florideophyceae</taxon>
        <taxon>Rhodymeniophycidae</taxon>
        <taxon>Gracilariales</taxon>
        <taxon>Gracilariaceae</taxon>
        <taxon>Gracilariopsis</taxon>
    </lineage>
</organism>